<feature type="region of interest" description="Disordered" evidence="1">
    <location>
        <begin position="17"/>
        <end position="53"/>
    </location>
</feature>
<evidence type="ECO:0008006" key="4">
    <source>
        <dbReference type="Google" id="ProtNLM"/>
    </source>
</evidence>
<dbReference type="EMBL" id="CAUYUJ010010813">
    <property type="protein sequence ID" value="CAK0830322.1"/>
    <property type="molecule type" value="Genomic_DNA"/>
</dbReference>
<feature type="region of interest" description="Disordered" evidence="1">
    <location>
        <begin position="214"/>
        <end position="257"/>
    </location>
</feature>
<comment type="caution">
    <text evidence="2">The sequence shown here is derived from an EMBL/GenBank/DDBJ whole genome shotgun (WGS) entry which is preliminary data.</text>
</comment>
<protein>
    <recommendedName>
        <fullName evidence="4">Cilia- and flagella-associated protein 206</fullName>
    </recommendedName>
</protein>
<organism evidence="2 3">
    <name type="scientific">Prorocentrum cordatum</name>
    <dbReference type="NCBI Taxonomy" id="2364126"/>
    <lineage>
        <taxon>Eukaryota</taxon>
        <taxon>Sar</taxon>
        <taxon>Alveolata</taxon>
        <taxon>Dinophyceae</taxon>
        <taxon>Prorocentrales</taxon>
        <taxon>Prorocentraceae</taxon>
        <taxon>Prorocentrum</taxon>
    </lineage>
</organism>
<feature type="compositionally biased region" description="Low complexity" evidence="1">
    <location>
        <begin position="214"/>
        <end position="236"/>
    </location>
</feature>
<evidence type="ECO:0000256" key="1">
    <source>
        <dbReference type="SAM" id="MobiDB-lite"/>
    </source>
</evidence>
<sequence length="257" mass="27223">MAAALCRDAAAARCGAPLLGGPPSVPLRSPGGAAPPTAGARVPPGEVPRQQREHWEERCLEEVVGHLLDGLDDGSMWYLIAELLASGVAKVEKVEATAREGEGAGRDERVADGGRPEPEPEPEAYAVPARRQARGTPLARPPQHGEDDRGHLALSMSDAWGRLSVDRGAPGQAIAGNVAARERRLRHFRRLREQLELQNAQSMGKISRLISHWAPGGSSPGAPMGLPATAAAAPRAVQGQPREADRRLQRPPCEVPG</sequence>
<dbReference type="Proteomes" id="UP001189429">
    <property type="component" value="Unassembled WGS sequence"/>
</dbReference>
<gene>
    <name evidence="2" type="ORF">PCOR1329_LOCUS28996</name>
</gene>
<reference evidence="2" key="1">
    <citation type="submission" date="2023-10" db="EMBL/GenBank/DDBJ databases">
        <authorList>
            <person name="Chen Y."/>
            <person name="Shah S."/>
            <person name="Dougan E. K."/>
            <person name="Thang M."/>
            <person name="Chan C."/>
        </authorList>
    </citation>
    <scope>NUCLEOTIDE SEQUENCE [LARGE SCALE GENOMIC DNA]</scope>
</reference>
<proteinExistence type="predicted"/>
<feature type="compositionally biased region" description="Low complexity" evidence="1">
    <location>
        <begin position="30"/>
        <end position="44"/>
    </location>
</feature>
<accession>A0ABN9SEK6</accession>
<keyword evidence="3" id="KW-1185">Reference proteome</keyword>
<evidence type="ECO:0000313" key="3">
    <source>
        <dbReference type="Proteomes" id="UP001189429"/>
    </source>
</evidence>
<feature type="region of interest" description="Disordered" evidence="1">
    <location>
        <begin position="98"/>
        <end position="150"/>
    </location>
</feature>
<name>A0ABN9SEK6_9DINO</name>
<feature type="compositionally biased region" description="Basic and acidic residues" evidence="1">
    <location>
        <begin position="98"/>
        <end position="118"/>
    </location>
</feature>
<evidence type="ECO:0000313" key="2">
    <source>
        <dbReference type="EMBL" id="CAK0830322.1"/>
    </source>
</evidence>